<feature type="transmembrane region" description="Helical" evidence="1">
    <location>
        <begin position="20"/>
        <end position="43"/>
    </location>
</feature>
<dbReference type="InterPro" id="IPR022742">
    <property type="entry name" value="Hydrolase_4"/>
</dbReference>
<dbReference type="PANTHER" id="PTHR43358">
    <property type="entry name" value="ALPHA/BETA-HYDROLASE"/>
    <property type="match status" value="1"/>
</dbReference>
<gene>
    <name evidence="4" type="ORF">V5E97_08055</name>
</gene>
<dbReference type="SUPFAM" id="SSF53474">
    <property type="entry name" value="alpha/beta-Hydrolases"/>
    <property type="match status" value="1"/>
</dbReference>
<feature type="domain" description="Peptidase S33 tripeptidyl aminopeptidase-like C-terminal" evidence="2">
    <location>
        <begin position="249"/>
        <end position="316"/>
    </location>
</feature>
<dbReference type="RefSeq" id="WP_406698823.1">
    <property type="nucleotide sequence ID" value="NZ_CP155447.1"/>
</dbReference>
<reference evidence="4" key="1">
    <citation type="submission" date="2024-05" db="EMBL/GenBank/DDBJ databases">
        <title>Planctomycetes of the genus Singulisphaera possess chitinolytic capabilities.</title>
        <authorList>
            <person name="Ivanova A."/>
        </authorList>
    </citation>
    <scope>NUCLEOTIDE SEQUENCE</scope>
    <source>
        <strain evidence="4">Ch08T</strain>
    </source>
</reference>
<sequence length="320" mass="34127">MVWALFLEHDVSAMIVPGPGWTTGLVTVGGFVAGLLTCFVMLVSEWGAWTLIMPGRRLSAVDPGDDCGNGLAGCVSIEATARDGTRLAGVWYPAATAPTSRTVLLVHGFAETRDAMKGRAEFLTARGWNVARLDMRGYGRSGGDRASFGGREGEDLRAWVDIVAGRVGPEMSVAVWGRSMGAAIALRAAADEPRIAALLLESPYARLETVVAGWLRRVRTPLPNLLAPRIVRRAARLAGVSLSRPRPIELAPRINAPTLIVHGRRDTLVPDGDAHRLAAAFPHPATLIEVQGAGHGNVIEMGGPDLLDRIVAFLDQAKSR</sequence>
<dbReference type="InterPro" id="IPR052920">
    <property type="entry name" value="DNA-binding_regulatory"/>
</dbReference>
<keyword evidence="1" id="KW-0812">Transmembrane</keyword>
<organism evidence="4">
    <name type="scientific">Singulisphaera sp. Ch08</name>
    <dbReference type="NCBI Taxonomy" id="3120278"/>
    <lineage>
        <taxon>Bacteria</taxon>
        <taxon>Pseudomonadati</taxon>
        <taxon>Planctomycetota</taxon>
        <taxon>Planctomycetia</taxon>
        <taxon>Isosphaerales</taxon>
        <taxon>Isosphaeraceae</taxon>
        <taxon>Singulisphaera</taxon>
    </lineage>
</organism>
<dbReference type="Pfam" id="PF12146">
    <property type="entry name" value="Hydrolase_4"/>
    <property type="match status" value="1"/>
</dbReference>
<dbReference type="PANTHER" id="PTHR43358:SF4">
    <property type="entry name" value="ALPHA_BETA HYDROLASE FOLD-1 DOMAIN-CONTAINING PROTEIN"/>
    <property type="match status" value="1"/>
</dbReference>
<dbReference type="Gene3D" id="3.40.50.1820">
    <property type="entry name" value="alpha/beta hydrolase"/>
    <property type="match status" value="1"/>
</dbReference>
<evidence type="ECO:0000256" key="1">
    <source>
        <dbReference type="SAM" id="Phobius"/>
    </source>
</evidence>
<evidence type="ECO:0000313" key="4">
    <source>
        <dbReference type="EMBL" id="XBH05972.1"/>
    </source>
</evidence>
<evidence type="ECO:0000259" key="3">
    <source>
        <dbReference type="Pfam" id="PF12146"/>
    </source>
</evidence>
<name>A0AAU7CM05_9BACT</name>
<accession>A0AAU7CM05</accession>
<dbReference type="InterPro" id="IPR029058">
    <property type="entry name" value="AB_hydrolase_fold"/>
</dbReference>
<dbReference type="Pfam" id="PF08386">
    <property type="entry name" value="Abhydrolase_4"/>
    <property type="match status" value="1"/>
</dbReference>
<proteinExistence type="predicted"/>
<dbReference type="EMBL" id="CP155447">
    <property type="protein sequence ID" value="XBH05972.1"/>
    <property type="molecule type" value="Genomic_DNA"/>
</dbReference>
<feature type="domain" description="Serine aminopeptidase S33" evidence="3">
    <location>
        <begin position="100"/>
        <end position="230"/>
    </location>
</feature>
<dbReference type="InterPro" id="IPR013595">
    <property type="entry name" value="Pept_S33_TAP-like_C"/>
</dbReference>
<dbReference type="GO" id="GO:0016787">
    <property type="term" value="F:hydrolase activity"/>
    <property type="evidence" value="ECO:0007669"/>
    <property type="project" value="UniProtKB-KW"/>
</dbReference>
<evidence type="ECO:0000259" key="2">
    <source>
        <dbReference type="Pfam" id="PF08386"/>
    </source>
</evidence>
<keyword evidence="1" id="KW-0472">Membrane</keyword>
<protein>
    <submittedName>
        <fullName evidence="4">Alpha/beta fold hydrolase</fullName>
    </submittedName>
</protein>
<keyword evidence="1" id="KW-1133">Transmembrane helix</keyword>
<keyword evidence="4" id="KW-0378">Hydrolase</keyword>
<dbReference type="AlphaFoldDB" id="A0AAU7CM05"/>